<dbReference type="EMBL" id="KB468053">
    <property type="protein sequence ID" value="PCH40507.1"/>
    <property type="molecule type" value="Genomic_DNA"/>
</dbReference>
<accession>A0A2H3JWH2</accession>
<dbReference type="Proteomes" id="UP000218811">
    <property type="component" value="Unassembled WGS sequence"/>
</dbReference>
<evidence type="ECO:0000313" key="1">
    <source>
        <dbReference type="EMBL" id="PCH40507.1"/>
    </source>
</evidence>
<protein>
    <submittedName>
        <fullName evidence="1">Uncharacterized protein</fullName>
    </submittedName>
</protein>
<reference evidence="1 2" key="1">
    <citation type="journal article" date="2012" name="Science">
        <title>The Paleozoic origin of enzymatic lignin decomposition reconstructed from 31 fungal genomes.</title>
        <authorList>
            <person name="Floudas D."/>
            <person name="Binder M."/>
            <person name="Riley R."/>
            <person name="Barry K."/>
            <person name="Blanchette R.A."/>
            <person name="Henrissat B."/>
            <person name="Martinez A.T."/>
            <person name="Otillar R."/>
            <person name="Spatafora J.W."/>
            <person name="Yadav J.S."/>
            <person name="Aerts A."/>
            <person name="Benoit I."/>
            <person name="Boyd A."/>
            <person name="Carlson A."/>
            <person name="Copeland A."/>
            <person name="Coutinho P.M."/>
            <person name="de Vries R.P."/>
            <person name="Ferreira P."/>
            <person name="Findley K."/>
            <person name="Foster B."/>
            <person name="Gaskell J."/>
            <person name="Glotzer D."/>
            <person name="Gorecki P."/>
            <person name="Heitman J."/>
            <person name="Hesse C."/>
            <person name="Hori C."/>
            <person name="Igarashi K."/>
            <person name="Jurgens J.A."/>
            <person name="Kallen N."/>
            <person name="Kersten P."/>
            <person name="Kohler A."/>
            <person name="Kuees U."/>
            <person name="Kumar T.K.A."/>
            <person name="Kuo A."/>
            <person name="LaButti K."/>
            <person name="Larrondo L.F."/>
            <person name="Lindquist E."/>
            <person name="Ling A."/>
            <person name="Lombard V."/>
            <person name="Lucas S."/>
            <person name="Lundell T."/>
            <person name="Martin R."/>
            <person name="McLaughlin D.J."/>
            <person name="Morgenstern I."/>
            <person name="Morin E."/>
            <person name="Murat C."/>
            <person name="Nagy L.G."/>
            <person name="Nolan M."/>
            <person name="Ohm R.A."/>
            <person name="Patyshakuliyeva A."/>
            <person name="Rokas A."/>
            <person name="Ruiz-Duenas F.J."/>
            <person name="Sabat G."/>
            <person name="Salamov A."/>
            <person name="Samejima M."/>
            <person name="Schmutz J."/>
            <person name="Slot J.C."/>
            <person name="St John F."/>
            <person name="Stenlid J."/>
            <person name="Sun H."/>
            <person name="Sun S."/>
            <person name="Syed K."/>
            <person name="Tsang A."/>
            <person name="Wiebenga A."/>
            <person name="Young D."/>
            <person name="Pisabarro A."/>
            <person name="Eastwood D.C."/>
            <person name="Martin F."/>
            <person name="Cullen D."/>
            <person name="Grigoriev I.V."/>
            <person name="Hibbett D.S."/>
        </authorList>
    </citation>
    <scope>NUCLEOTIDE SEQUENCE [LARGE SCALE GENOMIC DNA]</scope>
    <source>
        <strain evidence="1 2">MD-104</strain>
    </source>
</reference>
<keyword evidence="2" id="KW-1185">Reference proteome</keyword>
<gene>
    <name evidence="1" type="ORF">WOLCODRAFT_150559</name>
</gene>
<sequence length="137" mass="16553">MSKQVATYLEDIQLGKAEAEDSFLSFKLARIAHVEYVIEHAHVCLEWEEEQERLLQAEARLRNERALLRIQARRYKIFNRFEELGYERQDLDYLGGDVFRVDAELIEDDWHEARATLEPMIIFWRTKRLERERNELL</sequence>
<proteinExistence type="predicted"/>
<name>A0A2H3JWH2_WOLCO</name>
<evidence type="ECO:0000313" key="2">
    <source>
        <dbReference type="Proteomes" id="UP000218811"/>
    </source>
</evidence>
<dbReference type="AlphaFoldDB" id="A0A2H3JWH2"/>
<organism evidence="1 2">
    <name type="scientific">Wolfiporia cocos (strain MD-104)</name>
    <name type="common">Brown rot fungus</name>
    <dbReference type="NCBI Taxonomy" id="742152"/>
    <lineage>
        <taxon>Eukaryota</taxon>
        <taxon>Fungi</taxon>
        <taxon>Dikarya</taxon>
        <taxon>Basidiomycota</taxon>
        <taxon>Agaricomycotina</taxon>
        <taxon>Agaricomycetes</taxon>
        <taxon>Polyporales</taxon>
        <taxon>Phaeolaceae</taxon>
        <taxon>Wolfiporia</taxon>
    </lineage>
</organism>